<reference evidence="3 4" key="1">
    <citation type="submission" date="2020-08" db="EMBL/GenBank/DDBJ databases">
        <title>Description of novel Flavobacterium F-408 isolate.</title>
        <authorList>
            <person name="Saticioglu I.B."/>
            <person name="Duman M."/>
            <person name="Altun S."/>
        </authorList>
    </citation>
    <scope>NUCLEOTIDE SEQUENCE [LARGE SCALE GENOMIC DNA]</scope>
    <source>
        <strain evidence="3 4">F-408</strain>
    </source>
</reference>
<protein>
    <submittedName>
        <fullName evidence="3">Peptidase</fullName>
    </submittedName>
</protein>
<dbReference type="Proteomes" id="UP000605990">
    <property type="component" value="Unassembled WGS sequence"/>
</dbReference>
<dbReference type="PANTHER" id="PTHR39319">
    <property type="entry name" value="SI:DKEY-256H2.1"/>
    <property type="match status" value="1"/>
</dbReference>
<proteinExistence type="predicted"/>
<comment type="caution">
    <text evidence="3">The sequence shown here is derived from an EMBL/GenBank/DDBJ whole genome shotgun (WGS) entry which is preliminary data.</text>
</comment>
<dbReference type="PANTHER" id="PTHR39319:SF1">
    <property type="entry name" value="SI:DKEY-256H2.1"/>
    <property type="match status" value="1"/>
</dbReference>
<gene>
    <name evidence="3" type="ORF">H8R27_01795</name>
</gene>
<evidence type="ECO:0000313" key="4">
    <source>
        <dbReference type="Proteomes" id="UP000605990"/>
    </source>
</evidence>
<organism evidence="3 4">
    <name type="scientific">Flavobacterium bernardetii</name>
    <dbReference type="NCBI Taxonomy" id="2813823"/>
    <lineage>
        <taxon>Bacteria</taxon>
        <taxon>Pseudomonadati</taxon>
        <taxon>Bacteroidota</taxon>
        <taxon>Flavobacteriia</taxon>
        <taxon>Flavobacteriales</taxon>
        <taxon>Flavobacteriaceae</taxon>
        <taxon>Flavobacterium</taxon>
    </lineage>
</organism>
<dbReference type="InterPro" id="IPR053251">
    <property type="entry name" value="N-glycanase"/>
</dbReference>
<keyword evidence="1" id="KW-1015">Disulfide bond</keyword>
<dbReference type="Pfam" id="PF09113">
    <property type="entry name" value="N-glycanase_C"/>
    <property type="match status" value="1"/>
</dbReference>
<evidence type="ECO:0000313" key="3">
    <source>
        <dbReference type="EMBL" id="MBC5833608.1"/>
    </source>
</evidence>
<dbReference type="InterPro" id="IPR015197">
    <property type="entry name" value="PngaseF_C"/>
</dbReference>
<dbReference type="InterPro" id="IPR008977">
    <property type="entry name" value="PHM/PNGase_F_dom_sf"/>
</dbReference>
<dbReference type="Gene3D" id="2.60.120.230">
    <property type="match status" value="2"/>
</dbReference>
<evidence type="ECO:0000259" key="2">
    <source>
        <dbReference type="Pfam" id="PF09113"/>
    </source>
</evidence>
<dbReference type="SUPFAM" id="SSF49742">
    <property type="entry name" value="PHM/PNGase F"/>
    <property type="match status" value="2"/>
</dbReference>
<dbReference type="EMBL" id="JACRUN010000001">
    <property type="protein sequence ID" value="MBC5833608.1"/>
    <property type="molecule type" value="Genomic_DNA"/>
</dbReference>
<sequence length="407" mass="44340">MVNTESVSKSFTVSVTNVSTDISVTAPTYFKVSTDNVTFASSQNIPVANFASGSLVIYVKFAPTELGFKNGNITISSGTLSEKTVAVAGTGIPRVYNYPTFTNVAAAFGTGLSQSNTQTFTLHNDNSNIQKIYAYIKLRCPSAGCNAWDVFANVKVKDPSSNEWYEIARYITPYGKNNAQVDRGFKVDVTDFKSLLSGTVELRSFVEVWGSDGWVVSVDFDFIEGTPDYPYYAISRLIQYNDNSLEGVIYGENASAFDLTKSVQIPANALATNLRTIITGWGHATPNDPDGRPCAEWCFRTHNVKINGSNTFSHYLGPIGCASNLVQPQSGNWSPDRAGWCPGMAVPIRTDNFSSSLAGQSLNYEYAFQPWVNDLASTNANIHAYYAISSFVVVKSNTPIVKPTVTE</sequence>
<keyword evidence="4" id="KW-1185">Reference proteome</keyword>
<feature type="domain" description="Peptide-N-glycosidase F C-terminal" evidence="2">
    <location>
        <begin position="257"/>
        <end position="391"/>
    </location>
</feature>
<dbReference type="InterPro" id="IPR014784">
    <property type="entry name" value="Cu2_ascorb_mOase-like_C"/>
</dbReference>
<accession>A0ABR7IUZ9</accession>
<evidence type="ECO:0000256" key="1">
    <source>
        <dbReference type="ARBA" id="ARBA00023157"/>
    </source>
</evidence>
<name>A0ABR7IUZ9_9FLAO</name>